<dbReference type="PANTHER" id="PTHR21180:SF32">
    <property type="entry name" value="ENDONUCLEASE_EXONUCLEASE_PHOSPHATASE FAMILY DOMAIN-CONTAINING PROTEIN 1"/>
    <property type="match status" value="1"/>
</dbReference>
<dbReference type="InterPro" id="IPR004509">
    <property type="entry name" value="Competence_ComEA_HhH"/>
</dbReference>
<feature type="region of interest" description="Disordered" evidence="1">
    <location>
        <begin position="89"/>
        <end position="121"/>
    </location>
</feature>
<dbReference type="SUPFAM" id="SSF47781">
    <property type="entry name" value="RuvA domain 2-like"/>
    <property type="match status" value="1"/>
</dbReference>
<comment type="caution">
    <text evidence="3">The sequence shown here is derived from an EMBL/GenBank/DDBJ whole genome shotgun (WGS) entry which is preliminary data.</text>
</comment>
<organism evidence="3 4">
    <name type="scientific">Leeia aquatica</name>
    <dbReference type="NCBI Taxonomy" id="2725557"/>
    <lineage>
        <taxon>Bacteria</taxon>
        <taxon>Pseudomonadati</taxon>
        <taxon>Pseudomonadota</taxon>
        <taxon>Betaproteobacteria</taxon>
        <taxon>Neisseriales</taxon>
        <taxon>Leeiaceae</taxon>
        <taxon>Leeia</taxon>
    </lineage>
</organism>
<proteinExistence type="predicted"/>
<dbReference type="NCBIfam" id="TIGR00426">
    <property type="entry name" value="competence protein ComEA helix-hairpin-helix repeat region"/>
    <property type="match status" value="1"/>
</dbReference>
<dbReference type="EMBL" id="JABAIM010000002">
    <property type="protein sequence ID" value="NLR75832.1"/>
    <property type="molecule type" value="Genomic_DNA"/>
</dbReference>
<evidence type="ECO:0000313" key="4">
    <source>
        <dbReference type="Proteomes" id="UP000587991"/>
    </source>
</evidence>
<dbReference type="InterPro" id="IPR051675">
    <property type="entry name" value="Endo/Exo/Phosphatase_dom_1"/>
</dbReference>
<dbReference type="Gene3D" id="1.10.150.280">
    <property type="entry name" value="AF1531-like domain"/>
    <property type="match status" value="1"/>
</dbReference>
<accession>A0A847SIW1</accession>
<evidence type="ECO:0000256" key="2">
    <source>
        <dbReference type="SAM" id="SignalP"/>
    </source>
</evidence>
<feature type="compositionally biased region" description="Low complexity" evidence="1">
    <location>
        <begin position="89"/>
        <end position="107"/>
    </location>
</feature>
<dbReference type="AlphaFoldDB" id="A0A847SIW1"/>
<evidence type="ECO:0000313" key="3">
    <source>
        <dbReference type="EMBL" id="NLR75832.1"/>
    </source>
</evidence>
<keyword evidence="3" id="KW-0413">Isomerase</keyword>
<sequence length="121" mass="12330">MKKLFAGLFAAFAMHFALAAVNINTATQAQLESLKGVGPAKAKAIIEYRTKNGPFKTLDGLKNVSGIGDGIYNKIKGDITLSAAATTAKPAVPAGKPATAATPAKPAEPAKKDVKPAAPSK</sequence>
<name>A0A847SIW1_9NEIS</name>
<dbReference type="GO" id="GO:0015627">
    <property type="term" value="C:type II protein secretion system complex"/>
    <property type="evidence" value="ECO:0007669"/>
    <property type="project" value="TreeGrafter"/>
</dbReference>
<dbReference type="InterPro" id="IPR010994">
    <property type="entry name" value="RuvA_2-like"/>
</dbReference>
<dbReference type="Pfam" id="PF12836">
    <property type="entry name" value="HHH_3"/>
    <property type="match status" value="1"/>
</dbReference>
<protein>
    <submittedName>
        <fullName evidence="3">Topoisomerase</fullName>
    </submittedName>
</protein>
<dbReference type="GO" id="GO:0016853">
    <property type="term" value="F:isomerase activity"/>
    <property type="evidence" value="ECO:0007669"/>
    <property type="project" value="UniProtKB-KW"/>
</dbReference>
<evidence type="ECO:0000256" key="1">
    <source>
        <dbReference type="SAM" id="MobiDB-lite"/>
    </source>
</evidence>
<keyword evidence="4" id="KW-1185">Reference proteome</keyword>
<feature type="chain" id="PRO_5032822762" evidence="2">
    <location>
        <begin position="20"/>
        <end position="121"/>
    </location>
</feature>
<feature type="signal peptide" evidence="2">
    <location>
        <begin position="1"/>
        <end position="19"/>
    </location>
</feature>
<dbReference type="GO" id="GO:0015628">
    <property type="term" value="P:protein secretion by the type II secretion system"/>
    <property type="evidence" value="ECO:0007669"/>
    <property type="project" value="TreeGrafter"/>
</dbReference>
<dbReference type="RefSeq" id="WP_168877468.1">
    <property type="nucleotide sequence ID" value="NZ_JABAIM010000002.1"/>
</dbReference>
<reference evidence="3 4" key="1">
    <citation type="submission" date="2020-04" db="EMBL/GenBank/DDBJ databases">
        <title>Draft genome of Leeia sp. IMCC25680.</title>
        <authorList>
            <person name="Song J."/>
            <person name="Cho J.-C."/>
        </authorList>
    </citation>
    <scope>NUCLEOTIDE SEQUENCE [LARGE SCALE GENOMIC DNA]</scope>
    <source>
        <strain evidence="3 4">IMCC25680</strain>
    </source>
</reference>
<gene>
    <name evidence="3" type="ORF">HF682_11730</name>
</gene>
<dbReference type="PANTHER" id="PTHR21180">
    <property type="entry name" value="ENDONUCLEASE/EXONUCLEASE/PHOSPHATASE FAMILY DOMAIN-CONTAINING PROTEIN 1"/>
    <property type="match status" value="1"/>
</dbReference>
<dbReference type="Proteomes" id="UP000587991">
    <property type="component" value="Unassembled WGS sequence"/>
</dbReference>
<keyword evidence="2" id="KW-0732">Signal</keyword>